<evidence type="ECO:0000256" key="9">
    <source>
        <dbReference type="ARBA" id="ARBA00023170"/>
    </source>
</evidence>
<dbReference type="Pfam" id="PF13855">
    <property type="entry name" value="LRR_8"/>
    <property type="match status" value="1"/>
</dbReference>
<evidence type="ECO:0000256" key="5">
    <source>
        <dbReference type="ARBA" id="ARBA00022737"/>
    </source>
</evidence>
<dbReference type="InterPro" id="IPR003591">
    <property type="entry name" value="Leu-rich_rpt_typical-subtyp"/>
</dbReference>
<dbReference type="Pfam" id="PF00001">
    <property type="entry name" value="7tm_1"/>
    <property type="match status" value="1"/>
</dbReference>
<evidence type="ECO:0000313" key="14">
    <source>
        <dbReference type="Proteomes" id="UP000515163"/>
    </source>
</evidence>
<dbReference type="Gene3D" id="1.20.1070.10">
    <property type="entry name" value="Rhodopsin 7-helix transmembrane proteins"/>
    <property type="match status" value="1"/>
</dbReference>
<feature type="transmembrane region" description="Helical" evidence="11">
    <location>
        <begin position="426"/>
        <end position="452"/>
    </location>
</feature>
<evidence type="ECO:0000256" key="8">
    <source>
        <dbReference type="ARBA" id="ARBA00023136"/>
    </source>
</evidence>
<keyword evidence="8 11" id="KW-0472">Membrane</keyword>
<feature type="domain" description="G-protein coupled receptors family 1 profile" evidence="13">
    <location>
        <begin position="279"/>
        <end position="532"/>
    </location>
</feature>
<evidence type="ECO:0000256" key="10">
    <source>
        <dbReference type="ARBA" id="ARBA00023224"/>
    </source>
</evidence>
<evidence type="ECO:0000256" key="6">
    <source>
        <dbReference type="ARBA" id="ARBA00022989"/>
    </source>
</evidence>
<dbReference type="GO" id="GO:0007189">
    <property type="term" value="P:adenylate cyclase-activating G protein-coupled receptor signaling pathway"/>
    <property type="evidence" value="ECO:0007669"/>
    <property type="project" value="TreeGrafter"/>
</dbReference>
<keyword evidence="6 11" id="KW-1133">Transmembrane helix</keyword>
<keyword evidence="9" id="KW-0675">Receptor</keyword>
<evidence type="ECO:0000256" key="12">
    <source>
        <dbReference type="SAM" id="SignalP"/>
    </source>
</evidence>
<dbReference type="InterPro" id="IPR001611">
    <property type="entry name" value="Leu-rich_rpt"/>
</dbReference>
<feature type="transmembrane region" description="Helical" evidence="11">
    <location>
        <begin position="511"/>
        <end position="534"/>
    </location>
</feature>
<keyword evidence="12" id="KW-0732">Signal</keyword>
<comment type="subcellular location">
    <subcellularLocation>
        <location evidence="1">Cell membrane</location>
        <topology evidence="1">Multi-pass membrane protein</topology>
    </subcellularLocation>
</comment>
<dbReference type="InParanoid" id="A0A6P8HPT5"/>
<keyword evidence="10" id="KW-0807">Transducer</keyword>
<evidence type="ECO:0000256" key="11">
    <source>
        <dbReference type="SAM" id="Phobius"/>
    </source>
</evidence>
<gene>
    <name evidence="15" type="primary">LOC116291612</name>
</gene>
<evidence type="ECO:0000256" key="4">
    <source>
        <dbReference type="ARBA" id="ARBA00022692"/>
    </source>
</evidence>
<feature type="transmembrane region" description="Helical" evidence="11">
    <location>
        <begin position="340"/>
        <end position="361"/>
    </location>
</feature>
<keyword evidence="3" id="KW-0433">Leucine-rich repeat</keyword>
<dbReference type="AlphaFoldDB" id="A0A6P8HPT5"/>
<dbReference type="FunCoup" id="A0A6P8HPT5">
    <property type="interactions" value="314"/>
</dbReference>
<dbReference type="PROSITE" id="PS50262">
    <property type="entry name" value="G_PROTEIN_RECEP_F1_2"/>
    <property type="match status" value="1"/>
</dbReference>
<dbReference type="PRINTS" id="PR00237">
    <property type="entry name" value="GPCRRHODOPSN"/>
</dbReference>
<dbReference type="Gene3D" id="3.80.10.10">
    <property type="entry name" value="Ribonuclease Inhibitor"/>
    <property type="match status" value="1"/>
</dbReference>
<evidence type="ECO:0000259" key="13">
    <source>
        <dbReference type="PROSITE" id="PS50262"/>
    </source>
</evidence>
<name>A0A6P8HPT5_ACTTE</name>
<protein>
    <submittedName>
        <fullName evidence="15">Follicle-stimulating hormone receptor-like isoform X1</fullName>
    </submittedName>
</protein>
<keyword evidence="4 11" id="KW-0812">Transmembrane</keyword>
<evidence type="ECO:0000256" key="1">
    <source>
        <dbReference type="ARBA" id="ARBA00004651"/>
    </source>
</evidence>
<dbReference type="SMART" id="SM00369">
    <property type="entry name" value="LRR_TYP"/>
    <property type="match status" value="2"/>
</dbReference>
<reference evidence="15" key="1">
    <citation type="submission" date="2025-08" db="UniProtKB">
        <authorList>
            <consortium name="RefSeq"/>
        </authorList>
    </citation>
    <scope>IDENTIFICATION</scope>
    <source>
        <tissue evidence="15">Tentacle</tissue>
    </source>
</reference>
<feature type="transmembrane region" description="Helical" evidence="11">
    <location>
        <begin position="381"/>
        <end position="406"/>
    </location>
</feature>
<dbReference type="GeneID" id="116291612"/>
<proteinExistence type="predicted"/>
<keyword evidence="14" id="KW-1185">Reference proteome</keyword>
<dbReference type="SUPFAM" id="SSF52058">
    <property type="entry name" value="L domain-like"/>
    <property type="match status" value="1"/>
</dbReference>
<keyword evidence="2" id="KW-1003">Cell membrane</keyword>
<dbReference type="SUPFAM" id="SSF81321">
    <property type="entry name" value="Family A G protein-coupled receptor-like"/>
    <property type="match status" value="1"/>
</dbReference>
<feature type="transmembrane region" description="Helical" evidence="11">
    <location>
        <begin position="473"/>
        <end position="496"/>
    </location>
</feature>
<dbReference type="KEGG" id="aten:116291612"/>
<dbReference type="PANTHER" id="PTHR24372:SF77">
    <property type="entry name" value="G-PROTEIN COUPLED RECEPTORS FAMILY 1 PROFILE DOMAIN-CONTAINING PROTEIN"/>
    <property type="match status" value="1"/>
</dbReference>
<dbReference type="RefSeq" id="XP_031554652.1">
    <property type="nucleotide sequence ID" value="XM_031698792.1"/>
</dbReference>
<dbReference type="OrthoDB" id="676979at2759"/>
<keyword evidence="7" id="KW-0297">G-protein coupled receptor</keyword>
<evidence type="ECO:0000256" key="2">
    <source>
        <dbReference type="ARBA" id="ARBA00022475"/>
    </source>
</evidence>
<dbReference type="GO" id="GO:0008528">
    <property type="term" value="F:G protein-coupled peptide receptor activity"/>
    <property type="evidence" value="ECO:0007669"/>
    <property type="project" value="TreeGrafter"/>
</dbReference>
<dbReference type="GO" id="GO:0009755">
    <property type="term" value="P:hormone-mediated signaling pathway"/>
    <property type="evidence" value="ECO:0007669"/>
    <property type="project" value="TreeGrafter"/>
</dbReference>
<feature type="signal peptide" evidence="12">
    <location>
        <begin position="1"/>
        <end position="27"/>
    </location>
</feature>
<dbReference type="InterPro" id="IPR032675">
    <property type="entry name" value="LRR_dom_sf"/>
</dbReference>
<accession>A0A6P8HPT5</accession>
<feature type="chain" id="PRO_5028280243" evidence="12">
    <location>
        <begin position="28"/>
        <end position="573"/>
    </location>
</feature>
<feature type="transmembrane region" description="Helical" evidence="11">
    <location>
        <begin position="267"/>
        <end position="289"/>
    </location>
</feature>
<dbReference type="InterPro" id="IPR000276">
    <property type="entry name" value="GPCR_Rhodpsn"/>
</dbReference>
<evidence type="ECO:0000313" key="15">
    <source>
        <dbReference type="RefSeq" id="XP_031554652.1"/>
    </source>
</evidence>
<sequence length="573" mass="64878">MQMNAFRYKTFLVIARILMAYFSPGESQENDSREMCSSTECSCFSESSKGQHYEIAASCKLQSIGDLKNVIQEPRNVTTLSLKVDAFYTIPPLKFVDFTNLVNLTLSDNRVAVITKNAFQGLNRLQFLNLSGNKIRFWEGEGLSSQLPLLRRIEMAGNPRWTPTDELLRIQGLQELKGITWSDECAECSLVKNESSPLTKLYSQGSYSDYIVWHCRGTEYTVSKKTRNFARFQFLPECFDYNEKCYQAEVKATMNHRCWDTDNRILYIEYVLGIIVIVLNVTVVTVTLTSSLKTNVAMLLVSNLAVSDFLNGVYSISITLARQSAPYTEFVTFLDRLCPVLGFLWVLGQFSTIQTSLLLTIERYTTIVFSMRPHLKPTPGVAFIGIAFSWVIALVAAILPLVGLGSYVTNTYCVPMQPSKEVPSTFLYSLGMSLLGVILYFTTIPLYVRIFAFVRKSSHQVGIKRDGKIARRISILVLSNMIFFLTPIIIALLWLLTDIFKKNISVQARNILVGVFPTVCFSLNSFLNPLLYAFRNNRFRHALLIKLRKIVITPNSSVGDISMKSRTESKMNN</sequence>
<dbReference type="PANTHER" id="PTHR24372">
    <property type="entry name" value="GLYCOPROTEIN HORMONE RECEPTOR"/>
    <property type="match status" value="1"/>
</dbReference>
<evidence type="ECO:0000256" key="3">
    <source>
        <dbReference type="ARBA" id="ARBA00022614"/>
    </source>
</evidence>
<evidence type="ECO:0000256" key="7">
    <source>
        <dbReference type="ARBA" id="ARBA00023040"/>
    </source>
</evidence>
<dbReference type="Proteomes" id="UP000515163">
    <property type="component" value="Unplaced"/>
</dbReference>
<dbReference type="InterPro" id="IPR017452">
    <property type="entry name" value="GPCR_Rhodpsn_7TM"/>
</dbReference>
<organism evidence="14 15">
    <name type="scientific">Actinia tenebrosa</name>
    <name type="common">Australian red waratah sea anemone</name>
    <dbReference type="NCBI Taxonomy" id="6105"/>
    <lineage>
        <taxon>Eukaryota</taxon>
        <taxon>Metazoa</taxon>
        <taxon>Cnidaria</taxon>
        <taxon>Anthozoa</taxon>
        <taxon>Hexacorallia</taxon>
        <taxon>Actiniaria</taxon>
        <taxon>Actiniidae</taxon>
        <taxon>Actinia</taxon>
    </lineage>
</organism>
<keyword evidence="5" id="KW-0677">Repeat</keyword>
<dbReference type="GO" id="GO:0005886">
    <property type="term" value="C:plasma membrane"/>
    <property type="evidence" value="ECO:0007669"/>
    <property type="project" value="UniProtKB-SubCell"/>
</dbReference>